<feature type="region of interest" description="Disordered" evidence="2">
    <location>
        <begin position="315"/>
        <end position="369"/>
    </location>
</feature>
<reference evidence="3 4" key="1">
    <citation type="submission" date="2018-08" db="EMBL/GenBank/DDBJ databases">
        <title>Aphanomyces genome sequencing and annotation.</title>
        <authorList>
            <person name="Minardi D."/>
            <person name="Oidtmann B."/>
            <person name="Van Der Giezen M."/>
            <person name="Studholme D.J."/>
        </authorList>
    </citation>
    <scope>NUCLEOTIDE SEQUENCE [LARGE SCALE GENOMIC DNA]</scope>
    <source>
        <strain evidence="3 4">NJM0002</strain>
    </source>
</reference>
<evidence type="ECO:0008006" key="5">
    <source>
        <dbReference type="Google" id="ProtNLM"/>
    </source>
</evidence>
<dbReference type="VEuPathDB" id="FungiDB:H310_01748"/>
<dbReference type="EMBL" id="QUSY01000825">
    <property type="protein sequence ID" value="RHY27175.1"/>
    <property type="molecule type" value="Genomic_DNA"/>
</dbReference>
<feature type="non-terminal residue" evidence="3">
    <location>
        <position position="1"/>
    </location>
</feature>
<proteinExistence type="predicted"/>
<evidence type="ECO:0000256" key="2">
    <source>
        <dbReference type="SAM" id="MobiDB-lite"/>
    </source>
</evidence>
<dbReference type="VEuPathDB" id="FungiDB:H310_14430"/>
<evidence type="ECO:0000313" key="3">
    <source>
        <dbReference type="EMBL" id="RHY27175.1"/>
    </source>
</evidence>
<evidence type="ECO:0000313" key="4">
    <source>
        <dbReference type="Proteomes" id="UP000285060"/>
    </source>
</evidence>
<protein>
    <recommendedName>
        <fullName evidence="5">BZIP domain-containing protein</fullName>
    </recommendedName>
</protein>
<sequence length="980" mass="109839">IGTYTGSSVGVRATYSVIKCLRFEFVIAAVLNFAPTKFGMNKCLQNGAYLLAPRRNEGASGCAVPVDKVAFVGVVHAVDGSFKVGLVPDETCPLVRRTPIAPAGLPRSSFRTFSSTPEPTARPKTTFIQTLLEAFDDKERLMQWDEDGLFDPDMPQSKKVMMFLFFHRYFDPPPFDLRDFLDGAQVALDLVFHTMYSPDFMIAATNTDEDRTFKTEKLLESIMTRSCVDAIKKEFKAYHDDGYTDVELTKFDIHECSLHDVTISKDHKLLYVDVLYRTTEHLAMAKTNAVTTTEIMYSDDSFPASHMPMVVAPDGSQGYFAQPPSAQAAYESSEPNAAPGKRLTSRWKSASSTQPHYPKNKFPAHPSADSANMTADTFADGTQGLVLDKAVLSKLLARDESEISDDQIRSIMQNKELLTIYKKLQEEEAKRQKRLDNNRKTAQLRRKKKKGLVETYESQVSELENILAKIHAHRFGQGDVQTLVDALGGKPSRMPATFGAAYSCASCVQFAAAPTVGGGNEKDLVRHAAAEDDTVMDPYAYQQQVLMQQEEKRNQHRQQQPQGAMGNMYMQQPMHHPQQHMNYPMQQQQPMMMYPNDVSLGAYDASGSHLAMPADYGYYDAQAQPTSHRAYHPVAASSGEPQSGKRHAPRNAFPDYKTPPQFLYVKDKTNGTTSVASTETQMRNLRVGEDTDSVKSEPSSQQHAQALPGQIDLDMNVLSKLLGKDPSQITTDQIRSILSNPDLLNIYKKLLEEDQRKQKRLARNRDLAGQRRKRSKELVETYEAEVKELQNILAKSLAHEFGQGDIQTLLEALGGEHKQSITLTKDAKHQETASLLTQLLRHAVVIKEANEDSWMLVLAASDDPEFVDLKLELGLTDAQCQQLLQLEPAIHVEATCLAIVEKCVAGLNVQEWLHFPNTENLLDLFRGPLNDAQLQKFVQWTRANQRVIQLLQVLARRWRFASLTDALVCHGERCRQGRDV</sequence>
<feature type="compositionally biased region" description="Basic and acidic residues" evidence="2">
    <location>
        <begin position="686"/>
        <end position="695"/>
    </location>
</feature>
<dbReference type="AlphaFoldDB" id="A0A3R6VIP6"/>
<organism evidence="3 4">
    <name type="scientific">Aphanomyces invadans</name>
    <dbReference type="NCBI Taxonomy" id="157072"/>
    <lineage>
        <taxon>Eukaryota</taxon>
        <taxon>Sar</taxon>
        <taxon>Stramenopiles</taxon>
        <taxon>Oomycota</taxon>
        <taxon>Saprolegniomycetes</taxon>
        <taxon>Saprolegniales</taxon>
        <taxon>Verrucalvaceae</taxon>
        <taxon>Aphanomyces</taxon>
    </lineage>
</organism>
<evidence type="ECO:0000256" key="1">
    <source>
        <dbReference type="SAM" id="Coils"/>
    </source>
</evidence>
<keyword evidence="4" id="KW-1185">Reference proteome</keyword>
<feature type="region of interest" description="Disordered" evidence="2">
    <location>
        <begin position="627"/>
        <end position="709"/>
    </location>
</feature>
<keyword evidence="1" id="KW-0175">Coiled coil</keyword>
<dbReference type="Proteomes" id="UP000285060">
    <property type="component" value="Unassembled WGS sequence"/>
</dbReference>
<feature type="compositionally biased region" description="Polar residues" evidence="2">
    <location>
        <begin position="670"/>
        <end position="683"/>
    </location>
</feature>
<name>A0A3R6VIP6_9STRA</name>
<feature type="coiled-coil region" evidence="1">
    <location>
        <begin position="744"/>
        <end position="799"/>
    </location>
</feature>
<gene>
    <name evidence="3" type="ORF">DYB32_006992</name>
</gene>
<accession>A0A3R6VIP6</accession>
<comment type="caution">
    <text evidence="3">The sequence shown here is derived from an EMBL/GenBank/DDBJ whole genome shotgun (WGS) entry which is preliminary data.</text>
</comment>
<feature type="compositionally biased region" description="Polar residues" evidence="2">
    <location>
        <begin position="346"/>
        <end position="355"/>
    </location>
</feature>
<dbReference type="VEuPathDB" id="FungiDB:H310_01749"/>